<dbReference type="EMBL" id="CACTIH010009737">
    <property type="protein sequence ID" value="CAA3032913.1"/>
    <property type="molecule type" value="Genomic_DNA"/>
</dbReference>
<dbReference type="Proteomes" id="UP000594638">
    <property type="component" value="Unassembled WGS sequence"/>
</dbReference>
<accession>A0A8S0VNH4</accession>
<proteinExistence type="predicted"/>
<dbReference type="Gramene" id="OE9A076877T2">
    <property type="protein sequence ID" value="OE9A076877C2"/>
    <property type="gene ID" value="OE9A076877"/>
</dbReference>
<evidence type="ECO:0000313" key="2">
    <source>
        <dbReference type="Proteomes" id="UP000594638"/>
    </source>
</evidence>
<comment type="caution">
    <text evidence="1">The sequence shown here is derived from an EMBL/GenBank/DDBJ whole genome shotgun (WGS) entry which is preliminary data.</text>
</comment>
<reference evidence="1 2" key="1">
    <citation type="submission" date="2019-12" db="EMBL/GenBank/DDBJ databases">
        <authorList>
            <person name="Alioto T."/>
            <person name="Alioto T."/>
            <person name="Gomez Garrido J."/>
        </authorList>
    </citation>
    <scope>NUCLEOTIDE SEQUENCE [LARGE SCALE GENOMIC DNA]</scope>
</reference>
<protein>
    <submittedName>
        <fullName evidence="1">Uncharacterized protein</fullName>
    </submittedName>
</protein>
<dbReference type="AlphaFoldDB" id="A0A8S0VNH4"/>
<evidence type="ECO:0000313" key="1">
    <source>
        <dbReference type="EMBL" id="CAA3032913.1"/>
    </source>
</evidence>
<organism evidence="1 2">
    <name type="scientific">Olea europaea subsp. europaea</name>
    <dbReference type="NCBI Taxonomy" id="158383"/>
    <lineage>
        <taxon>Eukaryota</taxon>
        <taxon>Viridiplantae</taxon>
        <taxon>Streptophyta</taxon>
        <taxon>Embryophyta</taxon>
        <taxon>Tracheophyta</taxon>
        <taxon>Spermatophyta</taxon>
        <taxon>Magnoliopsida</taxon>
        <taxon>eudicotyledons</taxon>
        <taxon>Gunneridae</taxon>
        <taxon>Pentapetalae</taxon>
        <taxon>asterids</taxon>
        <taxon>lamiids</taxon>
        <taxon>Lamiales</taxon>
        <taxon>Oleaceae</taxon>
        <taxon>Oleeae</taxon>
        <taxon>Olea</taxon>
    </lineage>
</organism>
<gene>
    <name evidence="1" type="ORF">OLEA9_A076877</name>
</gene>
<keyword evidence="2" id="KW-1185">Reference proteome</keyword>
<name>A0A8S0VNH4_OLEEU</name>
<sequence>MPFVLQLGSKINWEAIGHSSKFSNATSFQHSSSSYYDHKSSAAPSSTYDNQIFSILVTQRTWHSVVGIRRVATVDKTFSFVQFAKVYIDN</sequence>